<protein>
    <submittedName>
        <fullName evidence="1">Uncharacterized protein</fullName>
    </submittedName>
</protein>
<keyword evidence="2" id="KW-1185">Reference proteome</keyword>
<reference evidence="2" key="1">
    <citation type="submission" date="2021-01" db="EMBL/GenBank/DDBJ databases">
        <title>Caligus Genome Assembly.</title>
        <authorList>
            <person name="Gallardo-Escarate C."/>
        </authorList>
    </citation>
    <scope>NUCLEOTIDE SEQUENCE [LARGE SCALE GENOMIC DNA]</scope>
</reference>
<organism evidence="1 2">
    <name type="scientific">Caligus rogercresseyi</name>
    <name type="common">Sea louse</name>
    <dbReference type="NCBI Taxonomy" id="217165"/>
    <lineage>
        <taxon>Eukaryota</taxon>
        <taxon>Metazoa</taxon>
        <taxon>Ecdysozoa</taxon>
        <taxon>Arthropoda</taxon>
        <taxon>Crustacea</taxon>
        <taxon>Multicrustacea</taxon>
        <taxon>Hexanauplia</taxon>
        <taxon>Copepoda</taxon>
        <taxon>Siphonostomatoida</taxon>
        <taxon>Caligidae</taxon>
        <taxon>Caligus</taxon>
    </lineage>
</organism>
<dbReference type="OrthoDB" id="10393839at2759"/>
<accession>A0A7T8KBA7</accession>
<dbReference type="EMBL" id="CP045892">
    <property type="protein sequence ID" value="QQP52255.1"/>
    <property type="molecule type" value="Genomic_DNA"/>
</dbReference>
<dbReference type="Proteomes" id="UP000595437">
    <property type="component" value="Chromosome 3"/>
</dbReference>
<dbReference type="AlphaFoldDB" id="A0A7T8KBA7"/>
<gene>
    <name evidence="1" type="ORF">FKW44_004351</name>
</gene>
<evidence type="ECO:0000313" key="2">
    <source>
        <dbReference type="Proteomes" id="UP000595437"/>
    </source>
</evidence>
<name>A0A7T8KBA7_CALRO</name>
<evidence type="ECO:0000313" key="1">
    <source>
        <dbReference type="EMBL" id="QQP52255.1"/>
    </source>
</evidence>
<sequence>MIAEGEEKKMSRGGNMIQYYLTRAKYHSSLVFSAKHKKGRSIFFPSIFLSLHAIPQAKSHFDSLSFFVIISGFGGEACRSKAGTYGEYRVVRKTDSDGKKLVVAIGEDARLTCKTMLLGRNVYGSHLAMA</sequence>
<proteinExistence type="predicted"/>